<evidence type="ECO:0000256" key="1">
    <source>
        <dbReference type="SAM" id="MobiDB-lite"/>
    </source>
</evidence>
<protein>
    <submittedName>
        <fullName evidence="2">Uncharacterized protein</fullName>
    </submittedName>
</protein>
<feature type="region of interest" description="Disordered" evidence="1">
    <location>
        <begin position="1"/>
        <end position="23"/>
    </location>
</feature>
<evidence type="ECO:0000313" key="2">
    <source>
        <dbReference type="EMBL" id="QDT03919.1"/>
    </source>
</evidence>
<dbReference type="Proteomes" id="UP000318538">
    <property type="component" value="Chromosome"/>
</dbReference>
<keyword evidence="3" id="KW-1185">Reference proteome</keyword>
<name>A0A517N9V7_9BACT</name>
<dbReference type="EMBL" id="CP036525">
    <property type="protein sequence ID" value="QDT03919.1"/>
    <property type="molecule type" value="Genomic_DNA"/>
</dbReference>
<sequence length="57" mass="6287">MGDGAPFGTSPLQPPQVRSAIGGWNDGRMERWAHGTMGAWNDGRMQNADFQGSRRLR</sequence>
<reference evidence="2 3" key="1">
    <citation type="submission" date="2019-02" db="EMBL/GenBank/DDBJ databases">
        <title>Deep-cultivation of Planctomycetes and their phenomic and genomic characterization uncovers novel biology.</title>
        <authorList>
            <person name="Wiegand S."/>
            <person name="Jogler M."/>
            <person name="Boedeker C."/>
            <person name="Pinto D."/>
            <person name="Vollmers J."/>
            <person name="Rivas-Marin E."/>
            <person name="Kohn T."/>
            <person name="Peeters S.H."/>
            <person name="Heuer A."/>
            <person name="Rast P."/>
            <person name="Oberbeckmann S."/>
            <person name="Bunk B."/>
            <person name="Jeske O."/>
            <person name="Meyerdierks A."/>
            <person name="Storesund J.E."/>
            <person name="Kallscheuer N."/>
            <person name="Luecker S."/>
            <person name="Lage O.M."/>
            <person name="Pohl T."/>
            <person name="Merkel B.J."/>
            <person name="Hornburger P."/>
            <person name="Mueller R.-W."/>
            <person name="Bruemmer F."/>
            <person name="Labrenz M."/>
            <person name="Spormann A.M."/>
            <person name="Op den Camp H."/>
            <person name="Overmann J."/>
            <person name="Amann R."/>
            <person name="Jetten M.S.M."/>
            <person name="Mascher T."/>
            <person name="Medema M.H."/>
            <person name="Devos D.P."/>
            <person name="Kaster A.-K."/>
            <person name="Ovreas L."/>
            <person name="Rohde M."/>
            <person name="Galperin M.Y."/>
            <person name="Jogler C."/>
        </authorList>
    </citation>
    <scope>NUCLEOTIDE SEQUENCE [LARGE SCALE GENOMIC DNA]</scope>
    <source>
        <strain evidence="2 3">K22_7</strain>
    </source>
</reference>
<evidence type="ECO:0000313" key="3">
    <source>
        <dbReference type="Proteomes" id="UP000318538"/>
    </source>
</evidence>
<dbReference type="KEGG" id="rlc:K227x_23040"/>
<proteinExistence type="predicted"/>
<gene>
    <name evidence="2" type="ORF">K227x_23040</name>
</gene>
<accession>A0A517N9V7</accession>
<organism evidence="2 3">
    <name type="scientific">Rubripirellula lacrimiformis</name>
    <dbReference type="NCBI Taxonomy" id="1930273"/>
    <lineage>
        <taxon>Bacteria</taxon>
        <taxon>Pseudomonadati</taxon>
        <taxon>Planctomycetota</taxon>
        <taxon>Planctomycetia</taxon>
        <taxon>Pirellulales</taxon>
        <taxon>Pirellulaceae</taxon>
        <taxon>Rubripirellula</taxon>
    </lineage>
</organism>
<dbReference type="AlphaFoldDB" id="A0A517N9V7"/>